<name>D8JVY9_HYPDA</name>
<dbReference type="OrthoDB" id="7188320at2"/>
<reference evidence="3" key="1">
    <citation type="journal article" date="2011" name="J. Bacteriol.">
        <title>Genome sequences of eight morphologically diverse alphaproteobacteria.</title>
        <authorList>
            <consortium name="US DOE Joint Genome Institute"/>
            <person name="Brown P.J."/>
            <person name="Kysela D.T."/>
            <person name="Buechlein A."/>
            <person name="Hemmerich C."/>
            <person name="Brun Y.V."/>
        </authorList>
    </citation>
    <scope>NUCLEOTIDE SEQUENCE [LARGE SCALE GENOMIC DNA]</scope>
    <source>
        <strain evidence="3">ATCC 51888 / DSM 1869 / NCIB 11706 / TK 0415</strain>
    </source>
</reference>
<organism evidence="2 3">
    <name type="scientific">Hyphomicrobium denitrificans (strain ATCC 51888 / DSM 1869 / NCIMB 11706 / TK 0415)</name>
    <dbReference type="NCBI Taxonomy" id="582899"/>
    <lineage>
        <taxon>Bacteria</taxon>
        <taxon>Pseudomonadati</taxon>
        <taxon>Pseudomonadota</taxon>
        <taxon>Alphaproteobacteria</taxon>
        <taxon>Hyphomicrobiales</taxon>
        <taxon>Hyphomicrobiaceae</taxon>
        <taxon>Hyphomicrobium</taxon>
    </lineage>
</organism>
<evidence type="ECO:0000313" key="3">
    <source>
        <dbReference type="Proteomes" id="UP000002033"/>
    </source>
</evidence>
<sequence length="96" mass="10694">MPIDKRPERRQFGRRSVFKSAVIVTSDGRRLPGAVVDFSDAGARIKLTETAAVGPDLELEIPGDDFVVKCRLAHSEGVYIGVKYIKPPRRISWATR</sequence>
<dbReference type="Proteomes" id="UP000002033">
    <property type="component" value="Chromosome"/>
</dbReference>
<dbReference type="Gene3D" id="2.40.10.220">
    <property type="entry name" value="predicted glycosyltransferase like domains"/>
    <property type="match status" value="1"/>
</dbReference>
<dbReference type="RefSeq" id="WP_013217027.1">
    <property type="nucleotide sequence ID" value="NC_014313.1"/>
</dbReference>
<dbReference type="SUPFAM" id="SSF141371">
    <property type="entry name" value="PilZ domain-like"/>
    <property type="match status" value="1"/>
</dbReference>
<dbReference type="InterPro" id="IPR009875">
    <property type="entry name" value="PilZ_domain"/>
</dbReference>
<dbReference type="GO" id="GO:0035438">
    <property type="term" value="F:cyclic-di-GMP binding"/>
    <property type="evidence" value="ECO:0007669"/>
    <property type="project" value="InterPro"/>
</dbReference>
<dbReference type="KEGG" id="hdn:Hden_3073"/>
<protein>
    <submittedName>
        <fullName evidence="2">Type IV pilus assembly PilZ</fullName>
    </submittedName>
</protein>
<evidence type="ECO:0000313" key="2">
    <source>
        <dbReference type="EMBL" id="ADJ24868.1"/>
    </source>
</evidence>
<feature type="domain" description="PilZ" evidence="1">
    <location>
        <begin position="8"/>
        <end position="87"/>
    </location>
</feature>
<keyword evidence="3" id="KW-1185">Reference proteome</keyword>
<dbReference type="Pfam" id="PF07238">
    <property type="entry name" value="PilZ"/>
    <property type="match status" value="1"/>
</dbReference>
<dbReference type="HOGENOM" id="CLU_2355926_0_0_5"/>
<gene>
    <name evidence="2" type="ordered locus">Hden_3073</name>
</gene>
<evidence type="ECO:0000259" key="1">
    <source>
        <dbReference type="Pfam" id="PF07238"/>
    </source>
</evidence>
<proteinExistence type="predicted"/>
<accession>D8JVY9</accession>
<dbReference type="AlphaFoldDB" id="D8JVY9"/>
<dbReference type="EMBL" id="CP002083">
    <property type="protein sequence ID" value="ADJ24868.1"/>
    <property type="molecule type" value="Genomic_DNA"/>
</dbReference>